<dbReference type="PIRSF" id="PIRSF006621">
    <property type="entry name" value="Dus"/>
    <property type="match status" value="1"/>
</dbReference>
<dbReference type="InterPro" id="IPR035587">
    <property type="entry name" value="DUS-like_FMN-bd"/>
</dbReference>
<evidence type="ECO:0000313" key="16">
    <source>
        <dbReference type="EMBL" id="CAE19468.1"/>
    </source>
</evidence>
<evidence type="ECO:0000256" key="8">
    <source>
        <dbReference type="ARBA" id="ARBA00022884"/>
    </source>
</evidence>
<feature type="binding site" evidence="14">
    <location>
        <position position="152"/>
    </location>
    <ligand>
        <name>FMN</name>
        <dbReference type="ChEBI" id="CHEBI:58210"/>
    </ligand>
</feature>
<dbReference type="PANTHER" id="PTHR45846">
    <property type="entry name" value="TRNA-DIHYDROURIDINE(47) SYNTHASE [NAD(P)(+)]-LIKE"/>
    <property type="match status" value="1"/>
</dbReference>
<reference evidence="16 17" key="1">
    <citation type="journal article" date="2003" name="Nature">
        <title>Genome divergence in two Prochlorococcus ecotypes reflects oceanic niche differentiation.</title>
        <authorList>
            <person name="Rocap G."/>
            <person name="Larimer F.W."/>
            <person name="Lamerdin J.E."/>
            <person name="Malfatti S."/>
            <person name="Chain P."/>
            <person name="Ahlgren N.A."/>
            <person name="Arellano A."/>
            <person name="Coleman M."/>
            <person name="Hauser L."/>
            <person name="Hess W.R."/>
            <person name="Johnson Z.I."/>
            <person name="Land M.L."/>
            <person name="Lindell D."/>
            <person name="Post A.F."/>
            <person name="Regala W."/>
            <person name="Shah M."/>
            <person name="Shaw S.L."/>
            <person name="Steglich C."/>
            <person name="Sullivan M.B."/>
            <person name="Ting C.S."/>
            <person name="Tolonen A."/>
            <person name="Webb E.A."/>
            <person name="Zinser E.R."/>
            <person name="Chisholm S.W."/>
        </authorList>
    </citation>
    <scope>NUCLEOTIDE SEQUENCE [LARGE SCALE GENOMIC DNA]</scope>
    <source>
        <strain evidence="17">CCMP1986 / NIES-2087 / MED4</strain>
    </source>
</reference>
<keyword evidence="14" id="KW-0547">Nucleotide-binding</keyword>
<evidence type="ECO:0000256" key="2">
    <source>
        <dbReference type="ARBA" id="ARBA00002790"/>
    </source>
</evidence>
<dbReference type="GO" id="GO:0050660">
    <property type="term" value="F:flavin adenine dinucleotide binding"/>
    <property type="evidence" value="ECO:0007669"/>
    <property type="project" value="InterPro"/>
</dbReference>
<dbReference type="InterPro" id="IPR018517">
    <property type="entry name" value="tRNA_hU_synthase_CS"/>
</dbReference>
<keyword evidence="5 12" id="KW-0288">FMN</keyword>
<evidence type="ECO:0000256" key="6">
    <source>
        <dbReference type="ARBA" id="ARBA00022694"/>
    </source>
</evidence>
<keyword evidence="7" id="KW-0521">NADP</keyword>
<dbReference type="Gene3D" id="3.20.20.70">
    <property type="entry name" value="Aldolase class I"/>
    <property type="match status" value="1"/>
</dbReference>
<dbReference type="PANTHER" id="PTHR45846:SF1">
    <property type="entry name" value="TRNA-DIHYDROURIDINE(47) SYNTHASE [NAD(P)(+)]-LIKE"/>
    <property type="match status" value="1"/>
</dbReference>
<evidence type="ECO:0000313" key="17">
    <source>
        <dbReference type="Proteomes" id="UP000001026"/>
    </source>
</evidence>
<comment type="cofactor">
    <cofactor evidence="1 12 14">
        <name>FMN</name>
        <dbReference type="ChEBI" id="CHEBI:58210"/>
    </cofactor>
</comment>
<dbReference type="PROSITE" id="PS01136">
    <property type="entry name" value="UPF0034"/>
    <property type="match status" value="1"/>
</dbReference>
<sequence>MDFYIMSSIIKLRGKGVSRIINSKVMLSPLAGVTDKIFRKLVRKWAPESLLFTEMINATSLKHGYGTQKIKQLELEKGPIGVQIFDNRPFAVSEAAKLAEDSGAFLIDINMGCPVKKISRKGGGSALINDRLLAIELVKRVSNAVKVPVTVKTRLGWENKEENIEEFLLSLQDAGAEMITLHGRTRKEGFSGKADWEMIGKIKELLEIPVIANGDIKNPKDAYNCLKKTNADGLMIGRGILGSPWKIGEIDYAVKEIKGFEEPNIEEKLLLIIEHLDELIKEKGSHGLLIARKHISWTCKNFPEATSLRNKLVRAIDANEVKELINKAIKTLNYEKKILT</sequence>
<dbReference type="Gene3D" id="1.10.1200.80">
    <property type="entry name" value="Putative flavin oxidoreducatase, domain 2"/>
    <property type="match status" value="1"/>
</dbReference>
<accession>Q7V174</accession>
<evidence type="ECO:0000256" key="4">
    <source>
        <dbReference type="ARBA" id="ARBA00022630"/>
    </source>
</evidence>
<organism evidence="16 17">
    <name type="scientific">Prochlorococcus marinus subsp. pastoris (strain CCMP1986 / NIES-2087 / MED4)</name>
    <dbReference type="NCBI Taxonomy" id="59919"/>
    <lineage>
        <taxon>Bacteria</taxon>
        <taxon>Bacillati</taxon>
        <taxon>Cyanobacteriota</taxon>
        <taxon>Cyanophyceae</taxon>
        <taxon>Synechococcales</taxon>
        <taxon>Prochlorococcaceae</taxon>
        <taxon>Prochlorococcus</taxon>
    </lineage>
</organism>
<evidence type="ECO:0000256" key="5">
    <source>
        <dbReference type="ARBA" id="ARBA00022643"/>
    </source>
</evidence>
<evidence type="ECO:0000256" key="1">
    <source>
        <dbReference type="ARBA" id="ARBA00001917"/>
    </source>
</evidence>
<protein>
    <recommendedName>
        <fullName evidence="12">tRNA-dihydrouridine synthase</fullName>
        <ecNumber evidence="12">1.3.1.-</ecNumber>
    </recommendedName>
</protein>
<dbReference type="InterPro" id="IPR013785">
    <property type="entry name" value="Aldolase_TIM"/>
</dbReference>
<feature type="binding site" evidence="14">
    <location>
        <position position="83"/>
    </location>
    <ligand>
        <name>FMN</name>
        <dbReference type="ChEBI" id="CHEBI:58210"/>
    </ligand>
</feature>
<dbReference type="Proteomes" id="UP000001026">
    <property type="component" value="Chromosome"/>
</dbReference>
<evidence type="ECO:0000256" key="7">
    <source>
        <dbReference type="ARBA" id="ARBA00022857"/>
    </source>
</evidence>
<keyword evidence="9 12" id="KW-0560">Oxidoreductase</keyword>
<dbReference type="EC" id="1.3.1.-" evidence="12"/>
<name>Q7V174_PROMP</name>
<comment type="function">
    <text evidence="2 12">Catalyzes the synthesis of 5,6-dihydrouridine (D), a modified base found in the D-loop of most tRNAs, via the reduction of the C5-C6 double bond in target uridines.</text>
</comment>
<gene>
    <name evidence="16" type="ordered locus">PMM1009</name>
</gene>
<dbReference type="KEGG" id="pmm:PMM1009"/>
<comment type="similarity">
    <text evidence="12">Belongs to the dus family.</text>
</comment>
<evidence type="ECO:0000256" key="12">
    <source>
        <dbReference type="PIRNR" id="PIRNR006621"/>
    </source>
</evidence>
<evidence type="ECO:0000256" key="11">
    <source>
        <dbReference type="ARBA" id="ARBA00048802"/>
    </source>
</evidence>
<comment type="catalytic activity">
    <reaction evidence="11">
        <text>a 5,6-dihydrouridine in tRNA + NAD(+) = a uridine in tRNA + NADH + H(+)</text>
        <dbReference type="Rhea" id="RHEA:54452"/>
        <dbReference type="Rhea" id="RHEA-COMP:13339"/>
        <dbReference type="Rhea" id="RHEA-COMP:13887"/>
        <dbReference type="ChEBI" id="CHEBI:15378"/>
        <dbReference type="ChEBI" id="CHEBI:57540"/>
        <dbReference type="ChEBI" id="CHEBI:57945"/>
        <dbReference type="ChEBI" id="CHEBI:65315"/>
        <dbReference type="ChEBI" id="CHEBI:74443"/>
    </reaction>
</comment>
<feature type="binding site" evidence="14">
    <location>
        <position position="182"/>
    </location>
    <ligand>
        <name>FMN</name>
        <dbReference type="ChEBI" id="CHEBI:58210"/>
    </ligand>
</feature>
<dbReference type="STRING" id="59919.PMM1009"/>
<dbReference type="eggNOG" id="COG0042">
    <property type="taxonomic scope" value="Bacteria"/>
</dbReference>
<evidence type="ECO:0000259" key="15">
    <source>
        <dbReference type="Pfam" id="PF01207"/>
    </source>
</evidence>
<keyword evidence="6 12" id="KW-0819">tRNA processing</keyword>
<dbReference type="SUPFAM" id="SSF51395">
    <property type="entry name" value="FMN-linked oxidoreductases"/>
    <property type="match status" value="1"/>
</dbReference>
<dbReference type="CDD" id="cd02801">
    <property type="entry name" value="DUS_like_FMN"/>
    <property type="match status" value="1"/>
</dbReference>
<dbReference type="InterPro" id="IPR004652">
    <property type="entry name" value="DusB-like"/>
</dbReference>
<evidence type="ECO:0000256" key="9">
    <source>
        <dbReference type="ARBA" id="ARBA00023002"/>
    </source>
</evidence>
<feature type="binding site" evidence="14">
    <location>
        <begin position="237"/>
        <end position="238"/>
    </location>
    <ligand>
        <name>FMN</name>
        <dbReference type="ChEBI" id="CHEBI:58210"/>
    </ligand>
</feature>
<dbReference type="InterPro" id="IPR024036">
    <property type="entry name" value="tRNA-dHydroUridine_Synthase_C"/>
</dbReference>
<evidence type="ECO:0000256" key="13">
    <source>
        <dbReference type="PIRSR" id="PIRSR006621-1"/>
    </source>
</evidence>
<proteinExistence type="inferred from homology"/>
<feature type="active site" description="Proton donor" evidence="13">
    <location>
        <position position="113"/>
    </location>
</feature>
<keyword evidence="3" id="KW-0820">tRNA-binding</keyword>
<dbReference type="AlphaFoldDB" id="Q7V174"/>
<feature type="domain" description="DUS-like FMN-binding" evidence="15">
    <location>
        <begin position="26"/>
        <end position="330"/>
    </location>
</feature>
<dbReference type="HOGENOM" id="CLU_013299_0_1_3"/>
<dbReference type="EMBL" id="BX548174">
    <property type="protein sequence ID" value="CAE19468.1"/>
    <property type="molecule type" value="Genomic_DNA"/>
</dbReference>
<keyword evidence="4 12" id="KW-0285">Flavoprotein</keyword>
<evidence type="ECO:0000256" key="3">
    <source>
        <dbReference type="ARBA" id="ARBA00022555"/>
    </source>
</evidence>
<dbReference type="InterPro" id="IPR001269">
    <property type="entry name" value="DUS_fam"/>
</dbReference>
<dbReference type="NCBIfam" id="TIGR00737">
    <property type="entry name" value="nifR3_yhdG"/>
    <property type="match status" value="1"/>
</dbReference>
<evidence type="ECO:0000256" key="10">
    <source>
        <dbReference type="ARBA" id="ARBA00048205"/>
    </source>
</evidence>
<dbReference type="GO" id="GO:0017150">
    <property type="term" value="F:tRNA dihydrouridine synthase activity"/>
    <property type="evidence" value="ECO:0007669"/>
    <property type="project" value="InterPro"/>
</dbReference>
<evidence type="ECO:0000256" key="14">
    <source>
        <dbReference type="PIRSR" id="PIRSR006621-2"/>
    </source>
</evidence>
<comment type="catalytic activity">
    <reaction evidence="10">
        <text>a 5,6-dihydrouridine in tRNA + NADP(+) = a uridine in tRNA + NADPH + H(+)</text>
        <dbReference type="Rhea" id="RHEA:23624"/>
        <dbReference type="Rhea" id="RHEA-COMP:13339"/>
        <dbReference type="Rhea" id="RHEA-COMP:13887"/>
        <dbReference type="ChEBI" id="CHEBI:15378"/>
        <dbReference type="ChEBI" id="CHEBI:57783"/>
        <dbReference type="ChEBI" id="CHEBI:58349"/>
        <dbReference type="ChEBI" id="CHEBI:65315"/>
        <dbReference type="ChEBI" id="CHEBI:74443"/>
    </reaction>
</comment>
<keyword evidence="8" id="KW-0694">RNA-binding</keyword>
<dbReference type="Pfam" id="PF01207">
    <property type="entry name" value="Dus"/>
    <property type="match status" value="1"/>
</dbReference>
<dbReference type="GO" id="GO:0000049">
    <property type="term" value="F:tRNA binding"/>
    <property type="evidence" value="ECO:0007669"/>
    <property type="project" value="UniProtKB-KW"/>
</dbReference>